<protein>
    <submittedName>
        <fullName evidence="1">Uncharacterized protein</fullName>
    </submittedName>
</protein>
<name>A0A8S3ZTG4_9EUPU</name>
<reference evidence="1" key="1">
    <citation type="submission" date="2021-04" db="EMBL/GenBank/DDBJ databases">
        <authorList>
            <consortium name="Molecular Ecology Group"/>
        </authorList>
    </citation>
    <scope>NUCLEOTIDE SEQUENCE</scope>
</reference>
<evidence type="ECO:0000313" key="2">
    <source>
        <dbReference type="Proteomes" id="UP000678393"/>
    </source>
</evidence>
<dbReference type="Proteomes" id="UP000678393">
    <property type="component" value="Unassembled WGS sequence"/>
</dbReference>
<gene>
    <name evidence="1" type="ORF">CUNI_LOCUS16074</name>
</gene>
<feature type="non-terminal residue" evidence="1">
    <location>
        <position position="1"/>
    </location>
</feature>
<dbReference type="EMBL" id="CAJHNH020004072">
    <property type="protein sequence ID" value="CAG5130516.1"/>
    <property type="molecule type" value="Genomic_DNA"/>
</dbReference>
<evidence type="ECO:0000313" key="1">
    <source>
        <dbReference type="EMBL" id="CAG5130516.1"/>
    </source>
</evidence>
<feature type="non-terminal residue" evidence="1">
    <location>
        <position position="104"/>
    </location>
</feature>
<proteinExistence type="predicted"/>
<sequence length="104" mass="11584">VLGQSVQSHQAEFEDLRTIAQQISQVTGDSQTISHAGLLVNRYHALTSAVKEMIGKCNQNIKDHSEYLEKHKAALAWLDKVQHSLEECSSLVDEENSLNNKLAI</sequence>
<dbReference type="AlphaFoldDB" id="A0A8S3ZTG4"/>
<accession>A0A8S3ZTG4</accession>
<keyword evidence="2" id="KW-1185">Reference proteome</keyword>
<organism evidence="1 2">
    <name type="scientific">Candidula unifasciata</name>
    <dbReference type="NCBI Taxonomy" id="100452"/>
    <lineage>
        <taxon>Eukaryota</taxon>
        <taxon>Metazoa</taxon>
        <taxon>Spiralia</taxon>
        <taxon>Lophotrochozoa</taxon>
        <taxon>Mollusca</taxon>
        <taxon>Gastropoda</taxon>
        <taxon>Heterobranchia</taxon>
        <taxon>Euthyneura</taxon>
        <taxon>Panpulmonata</taxon>
        <taxon>Eupulmonata</taxon>
        <taxon>Stylommatophora</taxon>
        <taxon>Helicina</taxon>
        <taxon>Helicoidea</taxon>
        <taxon>Geomitridae</taxon>
        <taxon>Candidula</taxon>
    </lineage>
</organism>
<comment type="caution">
    <text evidence="1">The sequence shown here is derived from an EMBL/GenBank/DDBJ whole genome shotgun (WGS) entry which is preliminary data.</text>
</comment>